<dbReference type="Gene3D" id="3.20.20.370">
    <property type="entry name" value="Glycoside hydrolase/deacetylase"/>
    <property type="match status" value="1"/>
</dbReference>
<dbReference type="PANTHER" id="PTHR34216:SF3">
    <property type="entry name" value="POLY-BETA-1,6-N-ACETYL-D-GLUCOSAMINE N-DEACETYLASE"/>
    <property type="match status" value="1"/>
</dbReference>
<dbReference type="InterPro" id="IPR011330">
    <property type="entry name" value="Glyco_hydro/deAcase_b/a-brl"/>
</dbReference>
<dbReference type="PROSITE" id="PS51677">
    <property type="entry name" value="NODB"/>
    <property type="match status" value="1"/>
</dbReference>
<dbReference type="Proteomes" id="UP001594351">
    <property type="component" value="Unassembled WGS sequence"/>
</dbReference>
<dbReference type="InterPro" id="IPR051398">
    <property type="entry name" value="Polysacch_Deacetylase"/>
</dbReference>
<dbReference type="SUPFAM" id="SSF88713">
    <property type="entry name" value="Glycoside hydrolase/deacetylase"/>
    <property type="match status" value="1"/>
</dbReference>
<dbReference type="EC" id="3.-.-.-" evidence="4"/>
<dbReference type="Pfam" id="PF01522">
    <property type="entry name" value="Polysacc_deac_1"/>
    <property type="match status" value="1"/>
</dbReference>
<comment type="subcellular location">
    <subcellularLocation>
        <location evidence="1">Secreted</location>
    </subcellularLocation>
</comment>
<evidence type="ECO:0000259" key="3">
    <source>
        <dbReference type="PROSITE" id="PS51677"/>
    </source>
</evidence>
<comment type="caution">
    <text evidence="4">The sequence shown here is derived from an EMBL/GenBank/DDBJ whole genome shotgun (WGS) entry which is preliminary data.</text>
</comment>
<name>A0ABV6YV31_UNCC1</name>
<dbReference type="GO" id="GO:0016787">
    <property type="term" value="F:hydrolase activity"/>
    <property type="evidence" value="ECO:0007669"/>
    <property type="project" value="UniProtKB-KW"/>
</dbReference>
<organism evidence="4 5">
    <name type="scientific">candidate division CSSED10-310 bacterium</name>
    <dbReference type="NCBI Taxonomy" id="2855610"/>
    <lineage>
        <taxon>Bacteria</taxon>
        <taxon>Bacteria division CSSED10-310</taxon>
    </lineage>
</organism>
<evidence type="ECO:0000313" key="5">
    <source>
        <dbReference type="Proteomes" id="UP001594351"/>
    </source>
</evidence>
<evidence type="ECO:0000256" key="1">
    <source>
        <dbReference type="ARBA" id="ARBA00004613"/>
    </source>
</evidence>
<dbReference type="PANTHER" id="PTHR34216">
    <property type="match status" value="1"/>
</dbReference>
<protein>
    <submittedName>
        <fullName evidence="4">Polysaccharide deacetylase family protein</fullName>
        <ecNumber evidence="4">3.-.-.-</ecNumber>
    </submittedName>
</protein>
<dbReference type="EMBL" id="JBHPBY010000066">
    <property type="protein sequence ID" value="MFC1849928.1"/>
    <property type="molecule type" value="Genomic_DNA"/>
</dbReference>
<keyword evidence="5" id="KW-1185">Reference proteome</keyword>
<evidence type="ECO:0000313" key="4">
    <source>
        <dbReference type="EMBL" id="MFC1849928.1"/>
    </source>
</evidence>
<keyword evidence="4" id="KW-0378">Hydrolase</keyword>
<evidence type="ECO:0000256" key="2">
    <source>
        <dbReference type="ARBA" id="ARBA00022729"/>
    </source>
</evidence>
<dbReference type="CDD" id="cd10969">
    <property type="entry name" value="CE4_Ecf1_like_5s"/>
    <property type="match status" value="1"/>
</dbReference>
<accession>A0ABV6YV31</accession>
<sequence length="372" mass="43298">MSRSIPVLTYHMVRPAGPVTPDMFEHHLQWLARSGYRTIDSEELYQHLTEKKVIAGPAVQITFDDGWLDNWIYAYPLLKKYGLKATIFVITDRIQNQKQPERANLEDIWHRRAAEADLPQLKSPQEIFFDGIKAGGRWDDFLSWSEIKTMVQSGHIEIQSHSHTHAYHFTGSKVIDFNRLRHWKIAWATAGDFRLGIPEYEGASSLTAPRYYDSEKIRDLLAAEAMRVGASEWLKQKNAKRKFQRAFRLFYDSIDDTLKKMGTYENEQVFRERGLTELQLSRKLIATHTATECSFLCWPWGEYSPDSLSMARQAGFSGTYTLDRGSNKPGDPAETIRRFEIRPNNMLWFASRILLYSHPLLASVYYKLHHRF</sequence>
<keyword evidence="2" id="KW-0732">Signal</keyword>
<feature type="domain" description="NodB homology" evidence="3">
    <location>
        <begin position="57"/>
        <end position="167"/>
    </location>
</feature>
<proteinExistence type="predicted"/>
<gene>
    <name evidence="4" type="ORF">ACFL27_06935</name>
</gene>
<reference evidence="4 5" key="1">
    <citation type="submission" date="2024-09" db="EMBL/GenBank/DDBJ databases">
        <title>Laminarin stimulates single cell rates of sulfate reduction while oxygen inhibits transcriptomic activity in coastal marine sediment.</title>
        <authorList>
            <person name="Lindsay M."/>
            <person name="Orcutt B."/>
            <person name="Emerson D."/>
            <person name="Stepanauskas R."/>
            <person name="D'Angelo T."/>
        </authorList>
    </citation>
    <scope>NUCLEOTIDE SEQUENCE [LARGE SCALE GENOMIC DNA]</scope>
    <source>
        <strain evidence="4">SAG AM-311-K15</strain>
    </source>
</reference>
<dbReference type="InterPro" id="IPR002509">
    <property type="entry name" value="NODB_dom"/>
</dbReference>